<dbReference type="OrthoDB" id="408631at2759"/>
<sequence length="210" mass="22766">MTAGLLRRGRVARVQRKRRLQSASGFVGGESAGAHLSMLVVLHLLQHSKGKFSAYRLRGVMLHFGCYSLDWTPSVYTYGRGESGLVLDLDRVNEFRNAFLPGRSPETFKDPHISPLFADLGQLRGRLPSALFTCGTEDCLLDDTSFMSMKWLAAGGESILSIIPGTPHGYILFPRSSADSGAEEGMRAVDDFLAGKVNDYGGVAVPGLEA</sequence>
<evidence type="ECO:0000313" key="3">
    <source>
        <dbReference type="EMBL" id="EXL66857.1"/>
    </source>
</evidence>
<dbReference type="AlphaFoldDB" id="X0GTD9"/>
<dbReference type="EMBL" id="KK033402">
    <property type="protein sequence ID" value="EXL66857.1"/>
    <property type="molecule type" value="Genomic_DNA"/>
</dbReference>
<dbReference type="InterPro" id="IPR013094">
    <property type="entry name" value="AB_hydrolase_3"/>
</dbReference>
<accession>X0GTD9</accession>
<dbReference type="Pfam" id="PF07859">
    <property type="entry name" value="Abhydrolase_3"/>
    <property type="match status" value="1"/>
</dbReference>
<dbReference type="SUPFAM" id="SSF53474">
    <property type="entry name" value="alpha/beta-Hydrolases"/>
    <property type="match status" value="1"/>
</dbReference>
<proteinExistence type="predicted"/>
<evidence type="ECO:0000259" key="2">
    <source>
        <dbReference type="Pfam" id="PF07859"/>
    </source>
</evidence>
<reference evidence="3" key="1">
    <citation type="submission" date="2011-11" db="EMBL/GenBank/DDBJ databases">
        <title>The Genome Sequence of Fusarium oxysporum PHW808.</title>
        <authorList>
            <consortium name="The Broad Institute Genome Sequencing Platform"/>
            <person name="Ma L.-J."/>
            <person name="Gale L.R."/>
            <person name="Schwartz D.C."/>
            <person name="Zhou S."/>
            <person name="Corby-Kistler H."/>
            <person name="Young S.K."/>
            <person name="Zeng Q."/>
            <person name="Gargeya S."/>
            <person name="Fitzgerald M."/>
            <person name="Haas B."/>
            <person name="Abouelleil A."/>
            <person name="Alvarado L."/>
            <person name="Arachchi H.M."/>
            <person name="Berlin A."/>
            <person name="Brown A."/>
            <person name="Chapman S.B."/>
            <person name="Chen Z."/>
            <person name="Dunbar C."/>
            <person name="Freedman E."/>
            <person name="Gearin G."/>
            <person name="Goldberg J."/>
            <person name="Griggs A."/>
            <person name="Gujja S."/>
            <person name="Heiman D."/>
            <person name="Howarth C."/>
            <person name="Larson L."/>
            <person name="Lui A."/>
            <person name="MacDonald P.J.P."/>
            <person name="Montmayeur A."/>
            <person name="Murphy C."/>
            <person name="Neiman D."/>
            <person name="Pearson M."/>
            <person name="Priest M."/>
            <person name="Roberts A."/>
            <person name="Saif S."/>
            <person name="Shea T."/>
            <person name="Shenoy N."/>
            <person name="Sisk P."/>
            <person name="Stolte C."/>
            <person name="Sykes S."/>
            <person name="Wortman J."/>
            <person name="Nusbaum C."/>
            <person name="Birren B."/>
        </authorList>
    </citation>
    <scope>NUCLEOTIDE SEQUENCE [LARGE SCALE GENOMIC DNA]</scope>
    <source>
        <strain evidence="3">54008</strain>
    </source>
</reference>
<dbReference type="GO" id="GO:0016787">
    <property type="term" value="F:hydrolase activity"/>
    <property type="evidence" value="ECO:0007669"/>
    <property type="project" value="UniProtKB-KW"/>
</dbReference>
<name>X0GTD9_FUSOX</name>
<feature type="domain" description="Alpha/beta hydrolase fold-3" evidence="2">
    <location>
        <begin position="19"/>
        <end position="171"/>
    </location>
</feature>
<dbReference type="InterPro" id="IPR050300">
    <property type="entry name" value="GDXG_lipolytic_enzyme"/>
</dbReference>
<protein>
    <recommendedName>
        <fullName evidence="2">Alpha/beta hydrolase fold-3 domain-containing protein</fullName>
    </recommendedName>
</protein>
<dbReference type="PANTHER" id="PTHR48081">
    <property type="entry name" value="AB HYDROLASE SUPERFAMILY PROTEIN C4A8.06C"/>
    <property type="match status" value="1"/>
</dbReference>
<gene>
    <name evidence="3" type="ORF">FOPG_17001</name>
</gene>
<dbReference type="HOGENOM" id="CLU_1310188_0_0_1"/>
<keyword evidence="1" id="KW-0378">Hydrolase</keyword>
<organism evidence="3">
    <name type="scientific">Fusarium oxysporum f. sp. conglutinans race 2 54008</name>
    <dbReference type="NCBI Taxonomy" id="1089457"/>
    <lineage>
        <taxon>Eukaryota</taxon>
        <taxon>Fungi</taxon>
        <taxon>Dikarya</taxon>
        <taxon>Ascomycota</taxon>
        <taxon>Pezizomycotina</taxon>
        <taxon>Sordariomycetes</taxon>
        <taxon>Hypocreomycetidae</taxon>
        <taxon>Hypocreales</taxon>
        <taxon>Nectriaceae</taxon>
        <taxon>Fusarium</taxon>
        <taxon>Fusarium oxysporum species complex</taxon>
    </lineage>
</organism>
<dbReference type="Proteomes" id="UP000030676">
    <property type="component" value="Unassembled WGS sequence"/>
</dbReference>
<dbReference type="Gene3D" id="3.40.50.1820">
    <property type="entry name" value="alpha/beta hydrolase"/>
    <property type="match status" value="1"/>
</dbReference>
<reference evidence="3" key="2">
    <citation type="submission" date="2014-03" db="EMBL/GenBank/DDBJ databases">
        <title>The Genome Annotation of Fusarium oxysporum PHW808.</title>
        <authorList>
            <consortium name="The Broad Institute Genomics Platform"/>
            <person name="Ma L.-J."/>
            <person name="Corby-Kistler H."/>
            <person name="Broz K."/>
            <person name="Gale L.R."/>
            <person name="Jonkers W."/>
            <person name="O'Donnell K."/>
            <person name="Ploetz R."/>
            <person name="Steinberg C."/>
            <person name="Schwartz D.C."/>
            <person name="VanEtten H."/>
            <person name="Zhou S."/>
            <person name="Young S.K."/>
            <person name="Zeng Q."/>
            <person name="Gargeya S."/>
            <person name="Fitzgerald M."/>
            <person name="Abouelleil A."/>
            <person name="Alvarado L."/>
            <person name="Chapman S.B."/>
            <person name="Gainer-Dewar J."/>
            <person name="Goldberg J."/>
            <person name="Griggs A."/>
            <person name="Gujja S."/>
            <person name="Hansen M."/>
            <person name="Howarth C."/>
            <person name="Imamovic A."/>
            <person name="Ireland A."/>
            <person name="Larimer J."/>
            <person name="McCowan C."/>
            <person name="Murphy C."/>
            <person name="Pearson M."/>
            <person name="Poon T.W."/>
            <person name="Priest M."/>
            <person name="Roberts A."/>
            <person name="Saif S."/>
            <person name="Shea T."/>
            <person name="Sykes S."/>
            <person name="Wortman J."/>
            <person name="Nusbaum C."/>
            <person name="Birren B."/>
        </authorList>
    </citation>
    <scope>NUCLEOTIDE SEQUENCE</scope>
    <source>
        <strain evidence="3">54008</strain>
    </source>
</reference>
<dbReference type="PANTHER" id="PTHR48081:SF8">
    <property type="entry name" value="ALPHA_BETA HYDROLASE FOLD-3 DOMAIN-CONTAINING PROTEIN-RELATED"/>
    <property type="match status" value="1"/>
</dbReference>
<evidence type="ECO:0000256" key="1">
    <source>
        <dbReference type="ARBA" id="ARBA00022801"/>
    </source>
</evidence>
<dbReference type="InterPro" id="IPR029058">
    <property type="entry name" value="AB_hydrolase_fold"/>
</dbReference>